<dbReference type="EMBL" id="CP121769">
    <property type="protein sequence ID" value="WGE10964.1"/>
    <property type="molecule type" value="Genomic_DNA"/>
</dbReference>
<dbReference type="EMBL" id="CP041334">
    <property type="protein sequence ID" value="QKY72757.1"/>
    <property type="molecule type" value="Genomic_DNA"/>
</dbReference>
<evidence type="ECO:0000313" key="1">
    <source>
        <dbReference type="EMBL" id="QKY72757.1"/>
    </source>
</evidence>
<name>A0A084EZA8_GLAPU</name>
<dbReference type="Proteomes" id="UP001222296">
    <property type="component" value="Chromosome"/>
</dbReference>
<reference evidence="1 3" key="1">
    <citation type="submission" date="2019-06" db="EMBL/GenBank/DDBJ databases">
        <title>Complete genome sequence of Haemophilus parasuis HPS412.</title>
        <authorList>
            <person name="Yang S."/>
            <person name="Huang C."/>
        </authorList>
    </citation>
    <scope>NUCLEOTIDE SEQUENCE [LARGE SCALE GENOMIC DNA]</scope>
    <source>
        <strain evidence="1 3">HPS412</strain>
    </source>
</reference>
<dbReference type="RefSeq" id="WP_021112581.1">
    <property type="nucleotide sequence ID" value="NZ_CP041334.1"/>
</dbReference>
<dbReference type="AlphaFoldDB" id="A0A084EZA8"/>
<dbReference type="Pfam" id="PF07511">
    <property type="entry name" value="DUF1525"/>
    <property type="match status" value="1"/>
</dbReference>
<dbReference type="OrthoDB" id="8448784at2"/>
<dbReference type="InterPro" id="IPR011090">
    <property type="entry name" value="Integr_conj_element_PFL4709"/>
</dbReference>
<evidence type="ECO:0000313" key="3">
    <source>
        <dbReference type="Proteomes" id="UP000509790"/>
    </source>
</evidence>
<gene>
    <name evidence="1" type="ORF">FLK62_05485</name>
    <name evidence="2" type="ORF">QBL01_05155</name>
</gene>
<organism evidence="1 3">
    <name type="scientific">Glaesserella parasuis</name>
    <name type="common">Haemophilus parasuis</name>
    <dbReference type="NCBI Taxonomy" id="738"/>
    <lineage>
        <taxon>Bacteria</taxon>
        <taxon>Pseudomonadati</taxon>
        <taxon>Pseudomonadota</taxon>
        <taxon>Gammaproteobacteria</taxon>
        <taxon>Pasteurellales</taxon>
        <taxon>Pasteurellaceae</taxon>
        <taxon>Glaesserella</taxon>
    </lineage>
</organism>
<reference evidence="2" key="2">
    <citation type="submission" date="2023-04" db="EMBL/GenBank/DDBJ databases">
        <title>Molecular characterization of the Integrative and Conjugative elements harboring multidrug-resistance gene from Glaesserella (Haemophilus) parasuis.</title>
        <authorList>
            <person name="Che Y."/>
            <person name="Zhou L."/>
        </authorList>
    </citation>
    <scope>NUCLEOTIDE SEQUENCE</scope>
    <source>
        <strain evidence="2">Z44</strain>
    </source>
</reference>
<evidence type="ECO:0000313" key="2">
    <source>
        <dbReference type="EMBL" id="WGE10964.1"/>
    </source>
</evidence>
<proteinExistence type="predicted"/>
<dbReference type="Proteomes" id="UP000509790">
    <property type="component" value="Chromosome"/>
</dbReference>
<dbReference type="NCBIfam" id="TIGR03757">
    <property type="entry name" value="conj_TIGR03757"/>
    <property type="match status" value="1"/>
</dbReference>
<sequence>MRRILLSTVLLFLSYYGYTKENSSVMVTVYTTQNYPIKNTNLADYIYQLDAVEIIEEQISQSLGQDPLIAEKQAKRLMQDKSWVNFQNQLIQAYHGVTKGWKNGIMKVPAIVFNEDSPNPSVIYGEQDVAKAISLYKSHQ</sequence>
<dbReference type="GeneID" id="66619394"/>
<protein>
    <submittedName>
        <fullName evidence="1">TIGR03757 family integrating conjugative element protein</fullName>
    </submittedName>
</protein>
<accession>A0A084EZA8</accession>